<keyword evidence="7" id="KW-0970">Cilium biogenesis/degradation</keyword>
<dbReference type="InterPro" id="IPR013602">
    <property type="entry name" value="Dynein_heavy_linker"/>
</dbReference>
<evidence type="ECO:0000259" key="16">
    <source>
        <dbReference type="SMART" id="SM00382"/>
    </source>
</evidence>
<dbReference type="Gene3D" id="1.20.58.1120">
    <property type="match status" value="1"/>
</dbReference>
<dbReference type="PANTHER" id="PTHR45703">
    <property type="entry name" value="DYNEIN HEAVY CHAIN"/>
    <property type="match status" value="1"/>
</dbReference>
<dbReference type="SMART" id="SM00382">
    <property type="entry name" value="AAA"/>
    <property type="match status" value="2"/>
</dbReference>
<evidence type="ECO:0000256" key="11">
    <source>
        <dbReference type="ARBA" id="ARBA00023069"/>
    </source>
</evidence>
<dbReference type="InterPro" id="IPR027417">
    <property type="entry name" value="P-loop_NTPase"/>
</dbReference>
<dbReference type="InterPro" id="IPR013594">
    <property type="entry name" value="Dynein_heavy_tail"/>
</dbReference>
<dbReference type="InterPro" id="IPR024317">
    <property type="entry name" value="Dynein_heavy_chain_D4_dom"/>
</dbReference>
<dbReference type="Gene3D" id="1.10.287.2620">
    <property type="match status" value="1"/>
</dbReference>
<name>A0ABP1FI27_9CHLO</name>
<evidence type="ECO:0000256" key="8">
    <source>
        <dbReference type="ARBA" id="ARBA00022840"/>
    </source>
</evidence>
<dbReference type="Pfam" id="PF17857">
    <property type="entry name" value="AAA_lid_1"/>
    <property type="match status" value="1"/>
</dbReference>
<dbReference type="InterPro" id="IPR042228">
    <property type="entry name" value="Dynein_linker_3"/>
</dbReference>
<dbReference type="EMBL" id="CAXHTA020000001">
    <property type="protein sequence ID" value="CAL5218981.1"/>
    <property type="molecule type" value="Genomic_DNA"/>
</dbReference>
<dbReference type="Proteomes" id="UP001497392">
    <property type="component" value="Unassembled WGS sequence"/>
</dbReference>
<evidence type="ECO:0000256" key="2">
    <source>
        <dbReference type="ARBA" id="ARBA00008887"/>
    </source>
</evidence>
<dbReference type="InterPro" id="IPR041466">
    <property type="entry name" value="Dynein_AAA5_ext"/>
</dbReference>
<evidence type="ECO:0000256" key="10">
    <source>
        <dbReference type="ARBA" id="ARBA00023054"/>
    </source>
</evidence>
<keyword evidence="8" id="KW-0067">ATP-binding</keyword>
<dbReference type="InterPro" id="IPR042222">
    <property type="entry name" value="Dynein_2_N"/>
</dbReference>
<dbReference type="Gene3D" id="1.10.8.710">
    <property type="match status" value="1"/>
</dbReference>
<evidence type="ECO:0000313" key="17">
    <source>
        <dbReference type="EMBL" id="CAL5218981.1"/>
    </source>
</evidence>
<dbReference type="Pfam" id="PF12780">
    <property type="entry name" value="AAA_8"/>
    <property type="match status" value="1"/>
</dbReference>
<dbReference type="Pfam" id="PF12775">
    <property type="entry name" value="AAA_7"/>
    <property type="match status" value="1"/>
</dbReference>
<evidence type="ECO:0000256" key="1">
    <source>
        <dbReference type="ARBA" id="ARBA00004430"/>
    </source>
</evidence>
<dbReference type="InterPro" id="IPR003593">
    <property type="entry name" value="AAA+_ATPase"/>
</dbReference>
<evidence type="ECO:0000256" key="5">
    <source>
        <dbReference type="ARBA" id="ARBA00022737"/>
    </source>
</evidence>
<dbReference type="Gene3D" id="1.10.472.130">
    <property type="match status" value="1"/>
</dbReference>
<comment type="caution">
    <text evidence="17">The sequence shown here is derived from an EMBL/GenBank/DDBJ whole genome shotgun (WGS) entry which is preliminary data.</text>
</comment>
<keyword evidence="4" id="KW-0493">Microtubule</keyword>
<evidence type="ECO:0000256" key="4">
    <source>
        <dbReference type="ARBA" id="ARBA00022701"/>
    </source>
</evidence>
<dbReference type="Pfam" id="PF17852">
    <property type="entry name" value="Dynein_AAA_lid"/>
    <property type="match status" value="1"/>
</dbReference>
<evidence type="ECO:0000256" key="6">
    <source>
        <dbReference type="ARBA" id="ARBA00022741"/>
    </source>
</evidence>
<dbReference type="Pfam" id="PF12777">
    <property type="entry name" value="MT"/>
    <property type="match status" value="1"/>
</dbReference>
<feature type="domain" description="AAA+ ATPase" evidence="16">
    <location>
        <begin position="1866"/>
        <end position="1960"/>
    </location>
</feature>
<dbReference type="InterPro" id="IPR024743">
    <property type="entry name" value="Dynein_HC_stalk"/>
</dbReference>
<evidence type="ECO:0000256" key="15">
    <source>
        <dbReference type="SAM" id="Coils"/>
    </source>
</evidence>
<protein>
    <submittedName>
        <fullName evidence="17">G736 protein</fullName>
    </submittedName>
</protein>
<feature type="domain" description="AAA+ ATPase" evidence="16">
    <location>
        <begin position="2474"/>
        <end position="2620"/>
    </location>
</feature>
<keyword evidence="12" id="KW-0505">Motor protein</keyword>
<dbReference type="Pfam" id="PF12774">
    <property type="entry name" value="AAA_6"/>
    <property type="match status" value="1"/>
</dbReference>
<dbReference type="InterPro" id="IPR043157">
    <property type="entry name" value="Dynein_AAA1S"/>
</dbReference>
<keyword evidence="18" id="KW-1185">Reference proteome</keyword>
<keyword evidence="14" id="KW-0966">Cell projection</keyword>
<keyword evidence="5" id="KW-0677">Repeat</keyword>
<evidence type="ECO:0000256" key="3">
    <source>
        <dbReference type="ARBA" id="ARBA00022490"/>
    </source>
</evidence>
<reference evidence="17 18" key="1">
    <citation type="submission" date="2024-06" db="EMBL/GenBank/DDBJ databases">
        <authorList>
            <person name="Kraege A."/>
            <person name="Thomma B."/>
        </authorList>
    </citation>
    <scope>NUCLEOTIDE SEQUENCE [LARGE SCALE GENOMIC DNA]</scope>
</reference>
<dbReference type="Gene3D" id="1.20.920.20">
    <property type="match status" value="1"/>
</dbReference>
<evidence type="ECO:0000256" key="14">
    <source>
        <dbReference type="ARBA" id="ARBA00023273"/>
    </source>
</evidence>
<dbReference type="InterPro" id="IPR035699">
    <property type="entry name" value="AAA_6"/>
</dbReference>
<dbReference type="Pfam" id="PF08393">
    <property type="entry name" value="DHC_N2"/>
    <property type="match status" value="1"/>
</dbReference>
<keyword evidence="11" id="KW-0969">Cilium</keyword>
<dbReference type="SUPFAM" id="SSF52540">
    <property type="entry name" value="P-loop containing nucleoside triphosphate hydrolases"/>
    <property type="match status" value="4"/>
</dbReference>
<gene>
    <name evidence="17" type="primary">g736</name>
    <name evidence="17" type="ORF">VP750_LOCUS640</name>
</gene>
<feature type="coiled-coil region" evidence="15">
    <location>
        <begin position="3295"/>
        <end position="3343"/>
    </location>
</feature>
<dbReference type="Gene3D" id="1.20.920.30">
    <property type="match status" value="1"/>
</dbReference>
<sequence length="3389" mass="376306">MPAPASEGNGAGAQGLSAPLRWLCNHITRSLGGGEEAIKRLLSSDSRSNIDAFVDSSEVTKLFIVSQGNELVAASQLSAKARKKALFFVKSSKTALDKGDFADSVVWGELGSSPLECLSILSSEVAVPLLKSQIRHGGMPDATALELSDSMQNLVSSLLVEVGRSKGQRVLPLPMGWQQGKATGRDEPATPRSQGIDDVADLEASVVTWCHLLQAVLSATPQAAVQELGDKATPLSELDFWKSRAADLTSVAAQLNGPIIAAISTRLKAAGSTYASALHRLASETEAAREESVQNARILAPLRKYLELFMEPSDYQTLPEAFQALMHALLLIWTKSKYYNTSSRLVPLLQLIVDNLIAQTCSFVQGPELLHTDPAEAAGKLESPLWVTKSFKSAYEACRVQSIRQNDRPWRFKSGAVFERLDSFRARLHALQDMFQSAAAFGRLERIEIGGYQGKAMTGTLRAMHAESVAAFAKMQALAYNPLDLSQQAFVADYAAFQIAMKSIERRLAGILRMAFDESSSFLGAIKALESFEGLLDRPALAIVVRKCGAMLMSDLTLDLRRVAQLFRWQKANPPLPSNAAPFSGAVTWLRSLRSRIMEPMEKVKGLGEAALSSEDGRAALSLHEHLSADLAAYEDAKVKEWHGIMAETSDQKLKLPLIRCETLEGLPKLVVNFDPALVVVLREVRYFLGMRNPSIDIPAVGLKLHDRSEALRTQIGSLEGLCTTYNGVWRTVQPIEQPLLQNTLDAVDADLKSGLLMLTWNSHHIDERIKDASAAVRELQELLALVQGTTKQAADLAADWAAHSLIEVKEGQVYTFTEFKAQCKSSLTARRKAIAAGGGHLGQRMSTCLKALQLGRASLAWLAYVQHVTHIVSKGLSDAALTSLSYMQSLMKTEKEPGASAPLEIELLLQEGDIGWSPSLDSEGAGVGSTVLESIEHISKIGGAVERIDSEEGSFGTAIMENPQVLVALELTRQAVMSLPQAAGNIKNQFLRFSHLWTRPMTEALQEFMEREGVLAEDGTHDVPSLDRFEAQIAEVHAVEADVQAMPSVIIGGLLHINTQPLKQSLVVLVSKWIYQYTQSLQQRVLESASELVAFMQRASDGLELDVSVEADAVEDNPETQKKEDAPLYKVMACLLDVKKRSKRTEASFGPLHDTVALLQRYNISLSDSTMKQLEEAPIAWAALQKKITMKREALAHLQQAKSLQIRRDSDAFQARVDAYRAFFQKAAPFTAPKGTLGYDQVPDSHARISALESVGVEGQPSVSTLMEEAAALQNQQELFDMHISQYLPLTRCQEELVLLRAVWDMVFKVLGRFNEWYSTSWASVNVDALLEESRALSKDVKGLSKAVRLYDVYQKLEEAVKAMVTSLPLVSELRHPAMRHRHWRQLMKATGVHFTMGDDFSLGDLMKLGLHQYVDACSEIVDRAGKELTIENGLKRIEDTWAFLNLSFAPYQDSEVMQLVVEENVTETLESDNLMLQNLSASKHVQGNEIFLTKVTAWQRQLGLVDASLSTWQDVQKLWQALESIYIGSEDIQKQLPQDSQRFNTINGQFKELMREAPAVTNVVDACTMSGRQERLDALLEQLELCEKALQNYLETKRIAFPRFYFVAPADLIDILSKGSDPQEILRHLPKIFDNVHSLEFRKDAQDVPTKAAIGMYSGESEYVPFASECSCEGPVEVWLQNVVDAMRSAVSAEFKAAMPAYAEKARTQWIFENSAQNTVVVSRAFFTAEVNEAFTELENGNEDALKDVYAKQVANLSDLIQLINGDLSKNDRKKLITLCTIDVHARDVVQRLIDERVESASAFQWQSQLRYTQHPNTKECQVSICDAEISYNYEYVGNCGCLCITPLTDRCYITLTQAQRLVLGGAPAGPAGTGKTETTKDLARALGVQCYVFNCSDQMDYKAMGQIYKGLAQTGAWGCFDEFNRIPVAVLSVCSTQYKAVLDALRARKERFMFEGTEIALKPTVMAFITMNPGYPGRAELPESLKALFRPVSMCVPDLNLICEIMLMAEGFQQSKILSRKFVILYKLCEDLLSKSRHYDWKLRAIKTTLYVAGSMKRQAPELSEDKVLLRALRDFNMGKLTADDTSIFMGLLNDLFPKTAEHVPRALDASFEAKVREAAEELGYQATEAFCLKVSQLREIFSVRWSVFLLGPAGCGKTAIWRTLLRAQQLLGEKTVYKPINPKAMTRNELYGYVHPSTREWREGLISTTFRDMSNNKINKHQWILLDGDIDAEWIESMNTVMDDNKMLTLASNERIPLTATMRLLLEINHMNHCSPATVSRGGVIYINAQDVGWRPAVDSWLKGMESAEQRALLSSLFDKYVNAVMSHCNRTFKTVTPVIPINQAQTICKILEGLLNQNGGKAMQLDQKTVEAYFVFACIWAFGGCLAVEKTADYRAQFSQYWVLEWKTVAFPDQGLVFDYFVDDKTGNMVGWATQLPAFNYVSGDFANLFVPTVETTRLTYLLNLLISNRHNVMLVGNTGTGKTSTVREQLKGIDTDAMSYTTINLNSFTDAPSLQPILEQPLEKKSGSKYGPLGSKRLVYFVDDINMPLVDKYDTQTAIELMRQHIDQKGWFDKVKVVMKEIANTQYVACMNPTAGSFHITPRMQRHFVTLAVHMPSPDTIRSMYAAIIGGHLSQGSFEAEVVRLGPTLVDATLDLHAAVVNTFLPSAIKFQYQFNLRELSAIAQGLCRMAATQFKDAVSCVRLWIHECERVFADRLITEADILKFSELRLGTTKKYFSSINQAALEARPLLFGSFQETDAEDRPVYAELPGYEELRRVLNGKLAEYNETNTSMDLVLFQQAMEHVCRISRIISMPRGNAMLVGVGGSGKQSLARLASFICGYEVFQIAVTSTYGIGEFKENLLALYNKAGVKGIQVTFLITDNQIINERFLVYINDFLSTGFITDLCTPEDKEVFCNSVRTEVKATGMMDTPENCWVYFIDKVRRNLHVVLCFSPVGEKFQVRARQFPGLVSCLTYDHFHTWPQEALFGVAERSLMEIPDVDPKLRESIAQHMAYVHLSVAEESKRFLETMRRYNYTTPKSYLEFGALYKLLLAQKRSELKRDKERLENGVDKIAQASAQVSDLQVALKEEQIIVEEKKAATQALIESIGKKKAVADEAVEASRADEEAAGSLQAEVTAFQDECSRDLEAAEPVIAEAKAALNSLDKASLGELKSFGSPAAEVVNVVSACMVLTAPGGKIPKDLSWAAGKKSMGNVDAFLRSLLTFNKDAIPLLCVEKCEKDYISNPAFNAANIRTKSGAAAGLCGWVVNICKYFRIYQVVAPKRAALAEANKKLSDANKKLEIIRARVKELNDRVADLEDSLMKATEDKNAAVAQAERTSAKAKLADRLITGLSGEFQRWTITIWELTNSEGKVGTRGASS</sequence>
<keyword evidence="9" id="KW-0243">Dynein</keyword>
<accession>A0ABP1FI27</accession>
<evidence type="ECO:0000256" key="12">
    <source>
        <dbReference type="ARBA" id="ARBA00023175"/>
    </source>
</evidence>
<evidence type="ECO:0000256" key="13">
    <source>
        <dbReference type="ARBA" id="ARBA00023212"/>
    </source>
</evidence>
<dbReference type="Gene3D" id="3.40.50.300">
    <property type="entry name" value="P-loop containing nucleotide triphosphate hydrolases"/>
    <property type="match status" value="3"/>
</dbReference>
<proteinExistence type="inferred from homology"/>
<organism evidence="17 18">
    <name type="scientific">Coccomyxa viridis</name>
    <dbReference type="NCBI Taxonomy" id="1274662"/>
    <lineage>
        <taxon>Eukaryota</taxon>
        <taxon>Viridiplantae</taxon>
        <taxon>Chlorophyta</taxon>
        <taxon>core chlorophytes</taxon>
        <taxon>Trebouxiophyceae</taxon>
        <taxon>Trebouxiophyceae incertae sedis</taxon>
        <taxon>Coccomyxaceae</taxon>
        <taxon>Coccomyxa</taxon>
    </lineage>
</organism>
<dbReference type="Gene3D" id="1.20.140.100">
    <property type="entry name" value="Dynein heavy chain, N-terminal domain 2"/>
    <property type="match status" value="1"/>
</dbReference>
<comment type="subcellular location">
    <subcellularLocation>
        <location evidence="1">Cytoplasm</location>
        <location evidence="1">Cytoskeleton</location>
        <location evidence="1">Cilium axoneme</location>
    </subcellularLocation>
</comment>
<keyword evidence="3" id="KW-0963">Cytoplasm</keyword>
<dbReference type="InterPro" id="IPR041589">
    <property type="entry name" value="DNAH3_AAA_lid_1"/>
</dbReference>
<dbReference type="Gene3D" id="3.20.180.20">
    <property type="entry name" value="Dynein heavy chain, N-terminal domain 2"/>
    <property type="match status" value="1"/>
</dbReference>
<dbReference type="Pfam" id="PF08385">
    <property type="entry name" value="DHC_N1"/>
    <property type="match status" value="1"/>
</dbReference>
<evidence type="ECO:0000313" key="18">
    <source>
        <dbReference type="Proteomes" id="UP001497392"/>
    </source>
</evidence>
<keyword evidence="6" id="KW-0547">Nucleotide-binding</keyword>
<evidence type="ECO:0000256" key="9">
    <source>
        <dbReference type="ARBA" id="ARBA00023017"/>
    </source>
</evidence>
<dbReference type="PANTHER" id="PTHR45703:SF8">
    <property type="entry name" value="DYNEINS HEAVY CHAIN"/>
    <property type="match status" value="1"/>
</dbReference>
<keyword evidence="13" id="KW-0206">Cytoskeleton</keyword>
<comment type="similarity">
    <text evidence="2">Belongs to the dynein heavy chain family.</text>
</comment>
<evidence type="ECO:0000256" key="7">
    <source>
        <dbReference type="ARBA" id="ARBA00022794"/>
    </source>
</evidence>
<dbReference type="InterPro" id="IPR026983">
    <property type="entry name" value="DHC"/>
</dbReference>
<keyword evidence="10 15" id="KW-0175">Coiled coil</keyword>